<dbReference type="GO" id="GO:0052906">
    <property type="term" value="F:tRNA (guanine(37)-N1)-methyltransferase activity"/>
    <property type="evidence" value="ECO:0007669"/>
    <property type="project" value="UniProtKB-UniRule"/>
</dbReference>
<comment type="similarity">
    <text evidence="3 15 17">Belongs to the RNA methyltransferase TrmD family.</text>
</comment>
<dbReference type="OrthoDB" id="9807416at2"/>
<dbReference type="InterPro" id="IPR023148">
    <property type="entry name" value="tRNA_m1G_MeTrfase_C_sf"/>
</dbReference>
<dbReference type="GO" id="GO:0005829">
    <property type="term" value="C:cytosol"/>
    <property type="evidence" value="ECO:0007669"/>
    <property type="project" value="TreeGrafter"/>
</dbReference>
<keyword evidence="8 15" id="KW-0489">Methyltransferase</keyword>
<dbReference type="RefSeq" id="WP_126465466.1">
    <property type="nucleotide sequence ID" value="NZ_LR134523.1"/>
</dbReference>
<evidence type="ECO:0000313" key="20">
    <source>
        <dbReference type="Proteomes" id="UP000269544"/>
    </source>
</evidence>
<dbReference type="CDD" id="cd18080">
    <property type="entry name" value="TrmD-like"/>
    <property type="match status" value="1"/>
</dbReference>
<feature type="binding site" evidence="15 16">
    <location>
        <begin position="130"/>
        <end position="135"/>
    </location>
    <ligand>
        <name>S-adenosyl-L-methionine</name>
        <dbReference type="ChEBI" id="CHEBI:59789"/>
    </ligand>
</feature>
<evidence type="ECO:0000256" key="16">
    <source>
        <dbReference type="PIRSR" id="PIRSR000386-1"/>
    </source>
</evidence>
<evidence type="ECO:0000256" key="1">
    <source>
        <dbReference type="ARBA" id="ARBA00002634"/>
    </source>
</evidence>
<dbReference type="Proteomes" id="UP000269544">
    <property type="component" value="Chromosome"/>
</dbReference>
<evidence type="ECO:0000256" key="6">
    <source>
        <dbReference type="ARBA" id="ARBA00014679"/>
    </source>
</evidence>
<comment type="catalytic activity">
    <reaction evidence="14 15 17">
        <text>guanosine(37) in tRNA + S-adenosyl-L-methionine = N(1)-methylguanosine(37) in tRNA + S-adenosyl-L-homocysteine + H(+)</text>
        <dbReference type="Rhea" id="RHEA:36899"/>
        <dbReference type="Rhea" id="RHEA-COMP:10145"/>
        <dbReference type="Rhea" id="RHEA-COMP:10147"/>
        <dbReference type="ChEBI" id="CHEBI:15378"/>
        <dbReference type="ChEBI" id="CHEBI:57856"/>
        <dbReference type="ChEBI" id="CHEBI:59789"/>
        <dbReference type="ChEBI" id="CHEBI:73542"/>
        <dbReference type="ChEBI" id="CHEBI:74269"/>
        <dbReference type="EC" id="2.1.1.228"/>
    </reaction>
</comment>
<evidence type="ECO:0000256" key="9">
    <source>
        <dbReference type="ARBA" id="ARBA00022679"/>
    </source>
</evidence>
<dbReference type="PANTHER" id="PTHR46417:SF1">
    <property type="entry name" value="TRNA (GUANINE-N(1)-)-METHYLTRANSFERASE"/>
    <property type="match status" value="1"/>
</dbReference>
<dbReference type="FunFam" id="3.40.1280.10:FF:000001">
    <property type="entry name" value="tRNA (guanine-N(1)-)-methyltransferase"/>
    <property type="match status" value="1"/>
</dbReference>
<evidence type="ECO:0000256" key="14">
    <source>
        <dbReference type="ARBA" id="ARBA00047783"/>
    </source>
</evidence>
<name>A0A448V1Z2_9FIRM</name>
<dbReference type="InterPro" id="IPR029028">
    <property type="entry name" value="Alpha/beta_knot_MTases"/>
</dbReference>
<dbReference type="SUPFAM" id="SSF75217">
    <property type="entry name" value="alpha/beta knot"/>
    <property type="match status" value="1"/>
</dbReference>
<dbReference type="InterPro" id="IPR016009">
    <property type="entry name" value="tRNA_MeTrfase_TRMD/TRM10"/>
</dbReference>
<keyword evidence="20" id="KW-1185">Reference proteome</keyword>
<dbReference type="EMBL" id="LR134523">
    <property type="protein sequence ID" value="VEJ35704.1"/>
    <property type="molecule type" value="Genomic_DNA"/>
</dbReference>
<comment type="subcellular location">
    <subcellularLocation>
        <location evidence="2 15 17">Cytoplasm</location>
    </subcellularLocation>
</comment>
<keyword evidence="9 15" id="KW-0808">Transferase</keyword>
<dbReference type="EC" id="2.1.1.228" evidence="5 15"/>
<evidence type="ECO:0000256" key="10">
    <source>
        <dbReference type="ARBA" id="ARBA00022691"/>
    </source>
</evidence>
<evidence type="ECO:0000256" key="11">
    <source>
        <dbReference type="ARBA" id="ARBA00022694"/>
    </source>
</evidence>
<evidence type="ECO:0000256" key="7">
    <source>
        <dbReference type="ARBA" id="ARBA00022490"/>
    </source>
</evidence>
<reference evidence="19 20" key="1">
    <citation type="submission" date="2018-12" db="EMBL/GenBank/DDBJ databases">
        <authorList>
            <consortium name="Pathogen Informatics"/>
        </authorList>
    </citation>
    <scope>NUCLEOTIDE SEQUENCE [LARGE SCALE GENOMIC DNA]</scope>
    <source>
        <strain evidence="19 20">NCTC13079</strain>
    </source>
</reference>
<proteinExistence type="inferred from homology"/>
<evidence type="ECO:0000256" key="8">
    <source>
        <dbReference type="ARBA" id="ARBA00022603"/>
    </source>
</evidence>
<evidence type="ECO:0000256" key="12">
    <source>
        <dbReference type="ARBA" id="ARBA00029736"/>
    </source>
</evidence>
<comment type="subunit">
    <text evidence="4 15 17">Homodimer.</text>
</comment>
<keyword evidence="10 15" id="KW-0949">S-adenosyl-L-methionine</keyword>
<protein>
    <recommendedName>
        <fullName evidence="6 15">tRNA (guanine-N(1)-)-methyltransferase</fullName>
        <ecNumber evidence="5 15">2.1.1.228</ecNumber>
    </recommendedName>
    <alternativeName>
        <fullName evidence="12 15">M1G-methyltransferase</fullName>
    </alternativeName>
    <alternativeName>
        <fullName evidence="13 15">tRNA [GM37] methyltransferase</fullName>
    </alternativeName>
</protein>
<evidence type="ECO:0000256" key="15">
    <source>
        <dbReference type="HAMAP-Rule" id="MF_00605"/>
    </source>
</evidence>
<dbReference type="NCBIfam" id="NF000648">
    <property type="entry name" value="PRK00026.1"/>
    <property type="match status" value="1"/>
</dbReference>
<evidence type="ECO:0000313" key="19">
    <source>
        <dbReference type="EMBL" id="VEJ35704.1"/>
    </source>
</evidence>
<gene>
    <name evidence="15 19" type="primary">trmD</name>
    <name evidence="19" type="ORF">NCTC13079_00867</name>
</gene>
<evidence type="ECO:0000256" key="3">
    <source>
        <dbReference type="ARBA" id="ARBA00007630"/>
    </source>
</evidence>
<dbReference type="InterPro" id="IPR002649">
    <property type="entry name" value="tRNA_m1G_MeTrfase_TrmD"/>
</dbReference>
<organism evidence="19 20">
    <name type="scientific">Aedoeadaptatus ivorii</name>
    <dbReference type="NCBI Taxonomy" id="54006"/>
    <lineage>
        <taxon>Bacteria</taxon>
        <taxon>Bacillati</taxon>
        <taxon>Bacillota</taxon>
        <taxon>Tissierellia</taxon>
        <taxon>Tissierellales</taxon>
        <taxon>Peptoniphilaceae</taxon>
        <taxon>Aedoeadaptatus</taxon>
    </lineage>
</organism>
<sequence length="249" mass="28133">MKFTVLSLFPAFVDSMREYSVIGKAIQKGLIDLRCVDIRDYTQDKHNNVDDYSYGGGPGMVMQAQPVVDAIEKNRGWNGHVICLSPRGKVLDQNMLKSLAEKEHIVLVNGHYEGIDQRALDHYVDEEISLGDYVLSGGELASMVLIDGIARLIKGVLSNENSPIEESHSAALLEHGHYTRPANFRGYKVPEVLLSGDHKKIEIYRRRESLKTTYMRRPELLAKAELSKADIRYLRDLKKSLKEDSDGHH</sequence>
<accession>A0A448V1Z2</accession>
<dbReference type="PIRSF" id="PIRSF000386">
    <property type="entry name" value="tRNA_mtase"/>
    <property type="match status" value="1"/>
</dbReference>
<evidence type="ECO:0000256" key="13">
    <source>
        <dbReference type="ARBA" id="ARBA00033392"/>
    </source>
</evidence>
<evidence type="ECO:0000259" key="18">
    <source>
        <dbReference type="Pfam" id="PF01746"/>
    </source>
</evidence>
<dbReference type="GO" id="GO:0002939">
    <property type="term" value="P:tRNA N1-guanine methylation"/>
    <property type="evidence" value="ECO:0007669"/>
    <property type="project" value="TreeGrafter"/>
</dbReference>
<feature type="binding site" evidence="15 16">
    <location>
        <position position="110"/>
    </location>
    <ligand>
        <name>S-adenosyl-L-methionine</name>
        <dbReference type="ChEBI" id="CHEBI:59789"/>
    </ligand>
</feature>
<dbReference type="NCBIfam" id="TIGR00088">
    <property type="entry name" value="trmD"/>
    <property type="match status" value="1"/>
</dbReference>
<dbReference type="HAMAP" id="MF_00605">
    <property type="entry name" value="TrmD"/>
    <property type="match status" value="1"/>
</dbReference>
<evidence type="ECO:0000256" key="2">
    <source>
        <dbReference type="ARBA" id="ARBA00004496"/>
    </source>
</evidence>
<feature type="domain" description="tRNA methyltransferase TRMD/TRM10-type" evidence="18">
    <location>
        <begin position="1"/>
        <end position="222"/>
    </location>
</feature>
<comment type="function">
    <text evidence="1 15 17">Specifically methylates guanosine-37 in various tRNAs.</text>
</comment>
<dbReference type="InterPro" id="IPR029026">
    <property type="entry name" value="tRNA_m1G_MTases_N"/>
</dbReference>
<dbReference type="Gene3D" id="1.10.1270.20">
    <property type="entry name" value="tRNA(m1g37)methyltransferase, domain 2"/>
    <property type="match status" value="1"/>
</dbReference>
<evidence type="ECO:0000256" key="4">
    <source>
        <dbReference type="ARBA" id="ARBA00011738"/>
    </source>
</evidence>
<dbReference type="Gene3D" id="3.40.1280.10">
    <property type="match status" value="1"/>
</dbReference>
<keyword evidence="7 15" id="KW-0963">Cytoplasm</keyword>
<dbReference type="PANTHER" id="PTHR46417">
    <property type="entry name" value="TRNA (GUANINE-N(1)-)-METHYLTRANSFERASE"/>
    <property type="match status" value="1"/>
</dbReference>
<keyword evidence="11 15" id="KW-0819">tRNA processing</keyword>
<evidence type="ECO:0000256" key="5">
    <source>
        <dbReference type="ARBA" id="ARBA00012807"/>
    </source>
</evidence>
<evidence type="ECO:0000256" key="17">
    <source>
        <dbReference type="RuleBase" id="RU003464"/>
    </source>
</evidence>
<dbReference type="KEGG" id="piv:NCTC13079_00867"/>
<dbReference type="AlphaFoldDB" id="A0A448V1Z2"/>
<dbReference type="Pfam" id="PF01746">
    <property type="entry name" value="tRNA_m1G_MT"/>
    <property type="match status" value="1"/>
</dbReference>